<keyword evidence="4" id="KW-1185">Reference proteome</keyword>
<dbReference type="InterPro" id="IPR003121">
    <property type="entry name" value="SWIB_MDM2_domain"/>
</dbReference>
<proteinExistence type="predicted"/>
<comment type="caution">
    <text evidence="3">The sequence shown here is derived from an EMBL/GenBank/DDBJ whole genome shotgun (WGS) entry which is preliminary data.</text>
</comment>
<evidence type="ECO:0000313" key="3">
    <source>
        <dbReference type="EMBL" id="GAU95803.1"/>
    </source>
</evidence>
<feature type="domain" description="DM2" evidence="2">
    <location>
        <begin position="292"/>
        <end position="369"/>
    </location>
</feature>
<name>A0A1D1VAA8_RAMVA</name>
<dbReference type="Gene3D" id="1.10.245.10">
    <property type="entry name" value="SWIB/MDM2 domain"/>
    <property type="match status" value="1"/>
</dbReference>
<dbReference type="Proteomes" id="UP000186922">
    <property type="component" value="Unassembled WGS sequence"/>
</dbReference>
<protein>
    <recommendedName>
        <fullName evidence="2">DM2 domain-containing protein</fullName>
    </recommendedName>
</protein>
<sequence>MSAHHSGLQIAPPPQSTAGPSGKPIFGPNPGYAGPSFPPGQFPMSSHGRSDMPPPSVPYGPGGGRAALTAALKRPAQAMTGNAPGHPQMGGQPRLQGQTSGPGGSTGAMQPQPKKKRKLADRSLHPGIKAIVPESKAYMDLLSFERKLDYTISRKRIEIQEAIRKPQKIKKKLRIFVSHTYTPGKTDVGETGEAVYPMWELRVEGRLLEDLNKPLPQPDAAGKPPADTAKSRRKFSSFFRSLVIELDRELYGPDNHLVEWHRSSTTQETDGFQVKRIGDRNVKCVIMLMLDYTPPHYKLDNRLAKVLGLIVGTKANIFHHLWIYIKRNKLQDPEHPEWINLDPPLTVIFNTPRFRMQETAQRLQSLLYPPDPIVIHHLISVDSESGRKMACYDVDVDVDDPAKPHMTSFFQGVSQIKEIQDLDAKIFDTVEQINQLRTNREFFMSFADDPQNFIVRWIQSQTTDLKVITDVIGLPEAERRAEHYNGDWSREAIHRYFSNKLQQRRTELEHALNIK</sequence>
<accession>A0A1D1VAA8</accession>
<dbReference type="CDD" id="cd10568">
    <property type="entry name" value="SWIB_like"/>
    <property type="match status" value="1"/>
</dbReference>
<dbReference type="PROSITE" id="PS51925">
    <property type="entry name" value="SWIB_MDM2"/>
    <property type="match status" value="1"/>
</dbReference>
<evidence type="ECO:0000256" key="1">
    <source>
        <dbReference type="SAM" id="MobiDB-lite"/>
    </source>
</evidence>
<dbReference type="InterPro" id="IPR036885">
    <property type="entry name" value="SWIB_MDM2_dom_sf"/>
</dbReference>
<dbReference type="SMART" id="SM00151">
    <property type="entry name" value="SWIB"/>
    <property type="match status" value="1"/>
</dbReference>
<evidence type="ECO:0000259" key="2">
    <source>
        <dbReference type="PROSITE" id="PS51925"/>
    </source>
</evidence>
<dbReference type="PANTHER" id="PTHR13844">
    <property type="entry name" value="SWI/SNF-RELATED MATRIX-ASSOCIATED ACTIN-DEPENDENT REGULATOR OF CHROMATIN SUBFAMILY D"/>
    <property type="match status" value="1"/>
</dbReference>
<dbReference type="EMBL" id="BDGG01000003">
    <property type="protein sequence ID" value="GAU95803.1"/>
    <property type="molecule type" value="Genomic_DNA"/>
</dbReference>
<reference evidence="3 4" key="1">
    <citation type="journal article" date="2016" name="Nat. Commun.">
        <title>Extremotolerant tardigrade genome and improved radiotolerance of human cultured cells by tardigrade-unique protein.</title>
        <authorList>
            <person name="Hashimoto T."/>
            <person name="Horikawa D.D."/>
            <person name="Saito Y."/>
            <person name="Kuwahara H."/>
            <person name="Kozuka-Hata H."/>
            <person name="Shin-I T."/>
            <person name="Minakuchi Y."/>
            <person name="Ohishi K."/>
            <person name="Motoyama A."/>
            <person name="Aizu T."/>
            <person name="Enomoto A."/>
            <person name="Kondo K."/>
            <person name="Tanaka S."/>
            <person name="Hara Y."/>
            <person name="Koshikawa S."/>
            <person name="Sagara H."/>
            <person name="Miura T."/>
            <person name="Yokobori S."/>
            <person name="Miyagawa K."/>
            <person name="Suzuki Y."/>
            <person name="Kubo T."/>
            <person name="Oyama M."/>
            <person name="Kohara Y."/>
            <person name="Fujiyama A."/>
            <person name="Arakawa K."/>
            <person name="Katayama T."/>
            <person name="Toyoda A."/>
            <person name="Kunieda T."/>
        </authorList>
    </citation>
    <scope>NUCLEOTIDE SEQUENCE [LARGE SCALE GENOMIC DNA]</scope>
    <source>
        <strain evidence="3 4">YOKOZUNA-1</strain>
    </source>
</reference>
<organism evidence="3 4">
    <name type="scientific">Ramazzottius varieornatus</name>
    <name type="common">Water bear</name>
    <name type="synonym">Tardigrade</name>
    <dbReference type="NCBI Taxonomy" id="947166"/>
    <lineage>
        <taxon>Eukaryota</taxon>
        <taxon>Metazoa</taxon>
        <taxon>Ecdysozoa</taxon>
        <taxon>Tardigrada</taxon>
        <taxon>Eutardigrada</taxon>
        <taxon>Parachela</taxon>
        <taxon>Hypsibioidea</taxon>
        <taxon>Ramazzottiidae</taxon>
        <taxon>Ramazzottius</taxon>
    </lineage>
</organism>
<dbReference type="Pfam" id="PF02201">
    <property type="entry name" value="SWIB"/>
    <property type="match status" value="1"/>
</dbReference>
<gene>
    <name evidence="3" type="primary">RvY_07358-1</name>
    <name evidence="3" type="synonym">RvY_07358.1</name>
    <name evidence="3" type="ORF">RvY_07358</name>
</gene>
<dbReference type="InterPro" id="IPR019835">
    <property type="entry name" value="SWIB_domain"/>
</dbReference>
<evidence type="ECO:0000313" key="4">
    <source>
        <dbReference type="Proteomes" id="UP000186922"/>
    </source>
</evidence>
<dbReference type="AlphaFoldDB" id="A0A1D1VAA8"/>
<feature type="region of interest" description="Disordered" evidence="1">
    <location>
        <begin position="1"/>
        <end position="124"/>
    </location>
</feature>
<dbReference type="STRING" id="947166.A0A1D1VAA8"/>
<dbReference type="SUPFAM" id="SSF47592">
    <property type="entry name" value="SWIB/MDM2 domain"/>
    <property type="match status" value="1"/>
</dbReference>
<dbReference type="OrthoDB" id="10263741at2759"/>